<name>A0A915I2J5_ROMCU</name>
<evidence type="ECO:0000256" key="1">
    <source>
        <dbReference type="ARBA" id="ARBA00004651"/>
    </source>
</evidence>
<keyword evidence="10" id="KW-0325">Glycoprotein</keyword>
<keyword evidence="6" id="KW-0812">Transmembrane</keyword>
<organism evidence="13 14">
    <name type="scientific">Romanomermis culicivorax</name>
    <name type="common">Nematode worm</name>
    <dbReference type="NCBI Taxonomy" id="13658"/>
    <lineage>
        <taxon>Eukaryota</taxon>
        <taxon>Metazoa</taxon>
        <taxon>Ecdysozoa</taxon>
        <taxon>Nematoda</taxon>
        <taxon>Enoplea</taxon>
        <taxon>Dorylaimia</taxon>
        <taxon>Mermithida</taxon>
        <taxon>Mermithoidea</taxon>
        <taxon>Mermithidae</taxon>
        <taxon>Romanomermis</taxon>
    </lineage>
</organism>
<keyword evidence="4" id="KW-0328">Glycosyltransferase</keyword>
<evidence type="ECO:0000256" key="11">
    <source>
        <dbReference type="ARBA" id="ARBA00046329"/>
    </source>
</evidence>
<evidence type="ECO:0000256" key="2">
    <source>
        <dbReference type="ARBA" id="ARBA00012543"/>
    </source>
</evidence>
<reference evidence="14" key="1">
    <citation type="submission" date="2022-11" db="UniProtKB">
        <authorList>
            <consortium name="WormBaseParasite"/>
        </authorList>
    </citation>
    <scope>IDENTIFICATION</scope>
</reference>
<evidence type="ECO:0000313" key="14">
    <source>
        <dbReference type="WBParaSite" id="nRc.2.0.1.t07931-RA"/>
    </source>
</evidence>
<dbReference type="Pfam" id="PF03142">
    <property type="entry name" value="Chitin_synth_2"/>
    <property type="match status" value="1"/>
</dbReference>
<comment type="similarity">
    <text evidence="11">Belongs to the chitin synthase family. Class IV subfamily.</text>
</comment>
<dbReference type="SUPFAM" id="SSF53448">
    <property type="entry name" value="Nucleotide-diphospho-sugar transferases"/>
    <property type="match status" value="1"/>
</dbReference>
<sequence>MDKRCLTIIFHLGKKSSKTFWPAHKKYKQSDVISYQILMVLFLRPYYDAIFVDQSIALNRRQDDTTKIKTEDIELEAEDDNSCSIYETIQPVNKPVAANKLEISSICGKTSLTSRSLGSNGEDVIFSSDNITRIYACATMWHETATEMVCMLKSIFRLDEDQCARRNAQRYLKIVDPDYYELEVHILFDDAFEINEFGEPMVNGFFKQFLNVINVAASAVHKTAVYVKAPKKISTPYGGRFVWILPGKNKLIVHLKDKTKIRHRKRWSQVMYMYYLLGHRLMEKVDGLKRKAAIAERTFILTLDGDVDFRPSAVRLLVDLMVKNRRLGAACGRIHPRGRGPMIWYQKFEYAIGHWFQKAAEHMIGCVLCAPGCFSLFRATALIDDNVLRKYAIEADRAIENVQYDQGEDRWLCTLLLQRGYRVEYCAASDALTFAPETFDEFFNQRRRWIPSTLANIIDLLSNSKPLVSANDSISVWDFYR</sequence>
<protein>
    <recommendedName>
        <fullName evidence="2">chitin synthase</fullName>
        <ecNumber evidence="2">2.4.1.16</ecNumber>
    </recommendedName>
</protein>
<dbReference type="PANTHER" id="PTHR22914">
    <property type="entry name" value="CHITIN SYNTHASE"/>
    <property type="match status" value="1"/>
</dbReference>
<evidence type="ECO:0000256" key="6">
    <source>
        <dbReference type="ARBA" id="ARBA00022692"/>
    </source>
</evidence>
<comment type="catalytic activity">
    <reaction evidence="12">
        <text>[(1-&gt;4)-N-acetyl-beta-D-glucosaminyl](n) + UDP-N-acetyl-alpha-D-glucosamine = [(1-&gt;4)-N-acetyl-beta-D-glucosaminyl](n+1) + UDP + H(+)</text>
        <dbReference type="Rhea" id="RHEA:16637"/>
        <dbReference type="Rhea" id="RHEA-COMP:9593"/>
        <dbReference type="Rhea" id="RHEA-COMP:9595"/>
        <dbReference type="ChEBI" id="CHEBI:15378"/>
        <dbReference type="ChEBI" id="CHEBI:17029"/>
        <dbReference type="ChEBI" id="CHEBI:57705"/>
        <dbReference type="ChEBI" id="CHEBI:58223"/>
        <dbReference type="EC" id="2.4.1.16"/>
    </reaction>
</comment>
<dbReference type="EC" id="2.4.1.16" evidence="2"/>
<dbReference type="Proteomes" id="UP000887565">
    <property type="component" value="Unplaced"/>
</dbReference>
<dbReference type="GO" id="GO:0006031">
    <property type="term" value="P:chitin biosynthetic process"/>
    <property type="evidence" value="ECO:0007669"/>
    <property type="project" value="TreeGrafter"/>
</dbReference>
<dbReference type="CDD" id="cd04190">
    <property type="entry name" value="Chitin_synth_C"/>
    <property type="match status" value="1"/>
</dbReference>
<dbReference type="GO" id="GO:0005886">
    <property type="term" value="C:plasma membrane"/>
    <property type="evidence" value="ECO:0007669"/>
    <property type="project" value="UniProtKB-SubCell"/>
</dbReference>
<keyword evidence="8" id="KW-0175">Coiled coil</keyword>
<comment type="subcellular location">
    <subcellularLocation>
        <location evidence="1">Cell membrane</location>
        <topology evidence="1">Multi-pass membrane protein</topology>
    </subcellularLocation>
</comment>
<evidence type="ECO:0000256" key="7">
    <source>
        <dbReference type="ARBA" id="ARBA00022989"/>
    </source>
</evidence>
<evidence type="ECO:0000313" key="13">
    <source>
        <dbReference type="Proteomes" id="UP000887565"/>
    </source>
</evidence>
<keyword evidence="13" id="KW-1185">Reference proteome</keyword>
<dbReference type="InterPro" id="IPR004835">
    <property type="entry name" value="Chitin_synth"/>
</dbReference>
<dbReference type="WBParaSite" id="nRc.2.0.1.t07931-RA">
    <property type="protein sequence ID" value="nRc.2.0.1.t07931-RA"/>
    <property type="gene ID" value="nRc.2.0.1.g07931"/>
</dbReference>
<keyword evidence="5" id="KW-0808">Transferase</keyword>
<dbReference type="PANTHER" id="PTHR22914:SF42">
    <property type="entry name" value="CHITIN SYNTHASE"/>
    <property type="match status" value="1"/>
</dbReference>
<dbReference type="FunFam" id="3.90.550.10:FF:000139">
    <property type="entry name" value="Chitin synthase 8"/>
    <property type="match status" value="1"/>
</dbReference>
<evidence type="ECO:0000256" key="5">
    <source>
        <dbReference type="ARBA" id="ARBA00022679"/>
    </source>
</evidence>
<evidence type="ECO:0000256" key="4">
    <source>
        <dbReference type="ARBA" id="ARBA00022676"/>
    </source>
</evidence>
<dbReference type="InterPro" id="IPR029044">
    <property type="entry name" value="Nucleotide-diphossugar_trans"/>
</dbReference>
<proteinExistence type="inferred from homology"/>
<evidence type="ECO:0000256" key="9">
    <source>
        <dbReference type="ARBA" id="ARBA00023136"/>
    </source>
</evidence>
<evidence type="ECO:0000256" key="3">
    <source>
        <dbReference type="ARBA" id="ARBA00022475"/>
    </source>
</evidence>
<dbReference type="GO" id="GO:0004100">
    <property type="term" value="F:chitin synthase activity"/>
    <property type="evidence" value="ECO:0007669"/>
    <property type="project" value="UniProtKB-EC"/>
</dbReference>
<keyword evidence="3" id="KW-1003">Cell membrane</keyword>
<keyword evidence="9" id="KW-0472">Membrane</keyword>
<evidence type="ECO:0000256" key="12">
    <source>
        <dbReference type="ARBA" id="ARBA00048014"/>
    </source>
</evidence>
<accession>A0A915I2J5</accession>
<dbReference type="OMA" id="AFEINEF"/>
<evidence type="ECO:0000256" key="10">
    <source>
        <dbReference type="ARBA" id="ARBA00023180"/>
    </source>
</evidence>
<keyword evidence="7" id="KW-1133">Transmembrane helix</keyword>
<evidence type="ECO:0000256" key="8">
    <source>
        <dbReference type="ARBA" id="ARBA00023054"/>
    </source>
</evidence>
<dbReference type="AlphaFoldDB" id="A0A915I2J5"/>
<dbReference type="Gene3D" id="3.90.550.10">
    <property type="entry name" value="Spore Coat Polysaccharide Biosynthesis Protein SpsA, Chain A"/>
    <property type="match status" value="1"/>
</dbReference>